<feature type="transmembrane region" description="Helical" evidence="4">
    <location>
        <begin position="165"/>
        <end position="186"/>
    </location>
</feature>
<name>A0A1W6Z914_9BORD</name>
<proteinExistence type="predicted"/>
<dbReference type="PANTHER" id="PTHR11360">
    <property type="entry name" value="MONOCARBOXYLATE TRANSPORTER"/>
    <property type="match status" value="1"/>
</dbReference>
<feature type="transmembrane region" description="Helical" evidence="4">
    <location>
        <begin position="105"/>
        <end position="126"/>
    </location>
</feature>
<feature type="transmembrane region" description="Helical" evidence="4">
    <location>
        <begin position="323"/>
        <end position="346"/>
    </location>
</feature>
<keyword evidence="6" id="KW-1185">Reference proteome</keyword>
<feature type="transmembrane region" description="Helical" evidence="4">
    <location>
        <begin position="233"/>
        <end position="255"/>
    </location>
</feature>
<feature type="transmembrane region" description="Helical" evidence="4">
    <location>
        <begin position="358"/>
        <end position="377"/>
    </location>
</feature>
<feature type="transmembrane region" description="Helical" evidence="4">
    <location>
        <begin position="138"/>
        <end position="159"/>
    </location>
</feature>
<evidence type="ECO:0000313" key="5">
    <source>
        <dbReference type="EMBL" id="ARP93906.1"/>
    </source>
</evidence>
<feature type="transmembrane region" description="Helical" evidence="4">
    <location>
        <begin position="12"/>
        <end position="31"/>
    </location>
</feature>
<dbReference type="PANTHER" id="PTHR11360:SF290">
    <property type="entry name" value="MONOCARBOXYLATE MFS PERMEASE"/>
    <property type="match status" value="1"/>
</dbReference>
<dbReference type="GO" id="GO:0022857">
    <property type="term" value="F:transmembrane transporter activity"/>
    <property type="evidence" value="ECO:0007669"/>
    <property type="project" value="InterPro"/>
</dbReference>
<keyword evidence="2 4" id="KW-1133">Transmembrane helix</keyword>
<feature type="transmembrane region" description="Helical" evidence="4">
    <location>
        <begin position="46"/>
        <end position="69"/>
    </location>
</feature>
<dbReference type="InterPro" id="IPR011701">
    <property type="entry name" value="MFS"/>
</dbReference>
<feature type="transmembrane region" description="Helical" evidence="4">
    <location>
        <begin position="261"/>
        <end position="285"/>
    </location>
</feature>
<dbReference type="OrthoDB" id="7876195at2"/>
<evidence type="ECO:0000256" key="1">
    <source>
        <dbReference type="ARBA" id="ARBA00022692"/>
    </source>
</evidence>
<evidence type="ECO:0000313" key="6">
    <source>
        <dbReference type="Proteomes" id="UP000194161"/>
    </source>
</evidence>
<dbReference type="AlphaFoldDB" id="A0A1W6Z914"/>
<evidence type="ECO:0000256" key="3">
    <source>
        <dbReference type="ARBA" id="ARBA00023136"/>
    </source>
</evidence>
<dbReference type="InterPro" id="IPR036259">
    <property type="entry name" value="MFS_trans_sf"/>
</dbReference>
<keyword evidence="1 4" id="KW-0812">Transmembrane</keyword>
<feature type="transmembrane region" description="Helical" evidence="4">
    <location>
        <begin position="389"/>
        <end position="409"/>
    </location>
</feature>
<feature type="transmembrane region" description="Helical" evidence="4">
    <location>
        <begin position="81"/>
        <end position="99"/>
    </location>
</feature>
<dbReference type="SUPFAM" id="SSF103473">
    <property type="entry name" value="MFS general substrate transporter"/>
    <property type="match status" value="1"/>
</dbReference>
<reference evidence="5 6" key="1">
    <citation type="submission" date="2017-05" db="EMBL/GenBank/DDBJ databases">
        <title>Complete and WGS of Bordetella genogroups.</title>
        <authorList>
            <person name="Spilker T."/>
            <person name="LiPuma J."/>
        </authorList>
    </citation>
    <scope>NUCLEOTIDE SEQUENCE [LARGE SCALE GENOMIC DNA]</scope>
    <source>
        <strain evidence="5 6">AU7206</strain>
    </source>
</reference>
<protein>
    <submittedName>
        <fullName evidence="5">MFS transporter</fullName>
    </submittedName>
</protein>
<dbReference type="InterPro" id="IPR050327">
    <property type="entry name" value="Proton-linked_MCT"/>
</dbReference>
<evidence type="ECO:0000256" key="2">
    <source>
        <dbReference type="ARBA" id="ARBA00022989"/>
    </source>
</evidence>
<dbReference type="Proteomes" id="UP000194161">
    <property type="component" value="Chromosome"/>
</dbReference>
<dbReference type="RefSeq" id="WP_086077679.1">
    <property type="nucleotide sequence ID" value="NZ_CP021111.1"/>
</dbReference>
<dbReference type="EMBL" id="CP021111">
    <property type="protein sequence ID" value="ARP93906.1"/>
    <property type="molecule type" value="Genomic_DNA"/>
</dbReference>
<dbReference type="Gene3D" id="1.20.1250.20">
    <property type="entry name" value="MFS general substrate transporter like domains"/>
    <property type="match status" value="1"/>
</dbReference>
<dbReference type="KEGG" id="bgm:CAL15_05600"/>
<organism evidence="5 6">
    <name type="scientific">Bordetella genomosp. 13</name>
    <dbReference type="NCBI Taxonomy" id="463040"/>
    <lineage>
        <taxon>Bacteria</taxon>
        <taxon>Pseudomonadati</taxon>
        <taxon>Pseudomonadota</taxon>
        <taxon>Betaproteobacteria</taxon>
        <taxon>Burkholderiales</taxon>
        <taxon>Alcaligenaceae</taxon>
        <taxon>Bordetella</taxon>
    </lineage>
</organism>
<sequence>MKATAPSGFFGHRVLAATFVLAVFGWGVGFYGPPIFLHAVVARTQWAVPLVSAAVTVHFVAGALVVANLPRLYRAWGTPRITFGGAVLTAVGTCGWAVAQAPWQLFVAALVSGAGWVALGAAAVNAMIAPWFVARRPWALAMAYNGASVGGVVFSPLWVLLIATLGFAGAVGAVGLAMVVCMALLCTRVFAYTPEQLGQAPDGKATVVSAVSVGTAAAVALQPLRSWRRDRRFVTLAGAMALGLFAQIGLIAHLYSLLVDVLGAQVAGMAMGLATACAILGRSLVGWLLPSGADRRLAACASYGLQVLGSLVLWMGIDDAPTAIWLGVALFGLGIGNATSLPPTIAQAEFSREDAQRAVPLMVAIAQGGYAFAPAAFGALRGLADSEFAPALLFGCAAALQGAAIACLATGRRTAARPASAQA</sequence>
<accession>A0A1W6Z914</accession>
<feature type="transmembrane region" description="Helical" evidence="4">
    <location>
        <begin position="297"/>
        <end position="317"/>
    </location>
</feature>
<dbReference type="Pfam" id="PF07690">
    <property type="entry name" value="MFS_1"/>
    <property type="match status" value="1"/>
</dbReference>
<dbReference type="STRING" id="463040.CAL15_05600"/>
<evidence type="ECO:0000256" key="4">
    <source>
        <dbReference type="SAM" id="Phobius"/>
    </source>
</evidence>
<gene>
    <name evidence="5" type="ORF">CAL15_05600</name>
</gene>
<keyword evidence="3 4" id="KW-0472">Membrane</keyword>